<feature type="compositionally biased region" description="Polar residues" evidence="1">
    <location>
        <begin position="938"/>
        <end position="950"/>
    </location>
</feature>
<dbReference type="Gene3D" id="1.25.40.20">
    <property type="entry name" value="Ankyrin repeat-containing domain"/>
    <property type="match status" value="1"/>
</dbReference>
<dbReference type="PATRIC" id="fig|45076.6.peg.1497"/>
<dbReference type="RefSeq" id="WP_058493171.1">
    <property type="nucleotide sequence ID" value="NZ_CBCRUR010000001.1"/>
</dbReference>
<name>A0A0W1AFE6_9GAMM</name>
<protein>
    <recommendedName>
        <fullName evidence="4">Ankyrin repeats (3 copies)</fullName>
    </recommendedName>
</protein>
<reference evidence="2 3" key="1">
    <citation type="submission" date="2015-11" db="EMBL/GenBank/DDBJ databases">
        <title>Genomic analysis of 38 Legionella species identifies large and diverse effector repertoires.</title>
        <authorList>
            <person name="Burstein D."/>
            <person name="Amaro F."/>
            <person name="Zusman T."/>
            <person name="Lifshitz Z."/>
            <person name="Cohen O."/>
            <person name="Gilbert J.A."/>
            <person name="Pupko T."/>
            <person name="Shuman H.A."/>
            <person name="Segal G."/>
        </authorList>
    </citation>
    <scope>NUCLEOTIDE SEQUENCE [LARGE SCALE GENOMIC DNA]</scope>
    <source>
        <strain evidence="2 3">ATCC 49508</strain>
    </source>
</reference>
<dbReference type="Proteomes" id="UP000054662">
    <property type="component" value="Unassembled WGS sequence"/>
</dbReference>
<feature type="region of interest" description="Disordered" evidence="1">
    <location>
        <begin position="926"/>
        <end position="950"/>
    </location>
</feature>
<dbReference type="EMBL" id="LNZC01000012">
    <property type="protein sequence ID" value="KTD79859.1"/>
    <property type="molecule type" value="Genomic_DNA"/>
</dbReference>
<evidence type="ECO:0000256" key="1">
    <source>
        <dbReference type="SAM" id="MobiDB-lite"/>
    </source>
</evidence>
<evidence type="ECO:0000313" key="2">
    <source>
        <dbReference type="EMBL" id="KTD79859.1"/>
    </source>
</evidence>
<dbReference type="OrthoDB" id="5635690at2"/>
<evidence type="ECO:0000313" key="3">
    <source>
        <dbReference type="Proteomes" id="UP000054662"/>
    </source>
</evidence>
<gene>
    <name evidence="2" type="ORF">Lwor_1373</name>
</gene>
<proteinExistence type="predicted"/>
<sequence length="950" mass="107700">MKPEILYTLESLLLSKRTMRFSQSSGLEKKGVVISSQSANSFSYDDLKKCAINQEIDEEINALIDALNQGADTFPDYFIQRCKMRSIRNADSCFSLFADPEGECNQLYINLVEILFQPQTLAALLHYLEPGITTLITPVRYATATSLDEHPTGEHIQLMKHSVQTLTQAPTTTELMYFAVAGPYLFDVRCLSEFSFSLHQRLHHELTLDYPDLAIKIYQQHNSDLSKLEEHILRVNGKGDTPLMVIKKCNLEYVKQDLFKNINLSPDTQKKPVYTDLLFYLDTVIEDEQKNKLLALTYYGSRYTLSSIIVDYLEGKKWTSLGCALLEDVIATPANQDLLTQLPSCSQRYLRMLNSQYDQHTPLSSCREKTSLPLPVYFFSIRALSRLNILKARDLLTLLLSSPLSSYSTLLQYAHINLTIFSHEVALAEMIRHEIFNPERLHAFNTAVVANSERLGGIHTLLAFAAYCNPDLIEMLLDTLPTEDRFSALLVAEERFGFNTYHIAARYAPSMRRILQLTLPQNRLQALFTASDSHWFVLHRAAWEADVSLSSIFELLSPYECHTAITKEDSNGHDLLCHVAYNYENLRLVLHKHPESDPVVVLRRKYADGTTIFHFAAGRCLESLKFLLGHFSKKTGLEILYEQDNSGRTALSYALGNLLDAAVLYILQLTPQEQRLNAMLTTSCSYNKSNLILHMARSRYFCDLLALLSKPDGVIAVMQVAQDGDNLFGRACANAKALAVIWDLYPEEKKLTDLLKKLRSFSIIKREFALDIIFHRLIPHPKSLAFILRAIQDPASCQKLLEIKNAFGQTAFHIATSNPRSLKIILNSCPPELIHNHLKEKDDFGCDVFYYANKYPKSERIIFDFLPDVPQGRKPLEIGFFSQAECSSEPASSTSSSSQIIVQGSSDHQRVQTRFFKEIPSDAKITTISTARHDNESIGRSPTHQRSNSL</sequence>
<accession>A0A0W1AFE6</accession>
<dbReference type="STRING" id="45076.Lwor_1373"/>
<organism evidence="2 3">
    <name type="scientific">Legionella worsleiensis</name>
    <dbReference type="NCBI Taxonomy" id="45076"/>
    <lineage>
        <taxon>Bacteria</taxon>
        <taxon>Pseudomonadati</taxon>
        <taxon>Pseudomonadota</taxon>
        <taxon>Gammaproteobacteria</taxon>
        <taxon>Legionellales</taxon>
        <taxon>Legionellaceae</taxon>
        <taxon>Legionella</taxon>
    </lineage>
</organism>
<dbReference type="InterPro" id="IPR036770">
    <property type="entry name" value="Ankyrin_rpt-contain_sf"/>
</dbReference>
<dbReference type="AlphaFoldDB" id="A0A0W1AFE6"/>
<evidence type="ECO:0008006" key="4">
    <source>
        <dbReference type="Google" id="ProtNLM"/>
    </source>
</evidence>
<keyword evidence="3" id="KW-1185">Reference proteome</keyword>
<comment type="caution">
    <text evidence="2">The sequence shown here is derived from an EMBL/GenBank/DDBJ whole genome shotgun (WGS) entry which is preliminary data.</text>
</comment>